<accession>A0A1I5U4V6</accession>
<proteinExistence type="predicted"/>
<keyword evidence="1" id="KW-0732">Signal</keyword>
<feature type="chain" id="PRO_5039517383" description="Lipoprotein" evidence="1">
    <location>
        <begin position="32"/>
        <end position="396"/>
    </location>
</feature>
<sequence>MKKGKNKFNCIIASLALVFSLTGCLPGYNSADVLIVDAKAWVNGASYLITHEAFAFLYDIDHISIFNFLSKNPLLNVCRGKYFYKFKSHNLYVNNNDGKVYTDELLPYANSCFEDLFRNSLELSDSEKLVVDYDPNYEIQTTSYIRNNGSFSKKYSGSTDYYVKAFPAEYTKANVDNYIYSEYPYCGDIDECHIITDKSCENLQEIISLKEYATNFKDSESLMIYCPDGYMEVNVIGFGDDGDMDISAEIYKKESIVFDDKVKIEFFNEFSQHYSYVRSADDYELMESDYYSANRDFRVIFSSTDPEQICSIHVNGDEPYDIYLANAPYRRVQIKKALTNEAVYSEKCATKKYDDNWTKLVTSSLREKEIHEEGHLQSKMDTMFSNDGGYTLELYK</sequence>
<dbReference type="PROSITE" id="PS51257">
    <property type="entry name" value="PROKAR_LIPOPROTEIN"/>
    <property type="match status" value="1"/>
</dbReference>
<protein>
    <recommendedName>
        <fullName evidence="4">Lipoprotein</fullName>
    </recommendedName>
</protein>
<dbReference type="AlphaFoldDB" id="A0A1I5U4V6"/>
<feature type="signal peptide" evidence="1">
    <location>
        <begin position="1"/>
        <end position="31"/>
    </location>
</feature>
<dbReference type="RefSeq" id="WP_074887334.1">
    <property type="nucleotide sequence ID" value="NZ_FOXO01000011.1"/>
</dbReference>
<evidence type="ECO:0008006" key="4">
    <source>
        <dbReference type="Google" id="ProtNLM"/>
    </source>
</evidence>
<organism evidence="2 3">
    <name type="scientific">Butyrivibrio proteoclasticus</name>
    <dbReference type="NCBI Taxonomy" id="43305"/>
    <lineage>
        <taxon>Bacteria</taxon>
        <taxon>Bacillati</taxon>
        <taxon>Bacillota</taxon>
        <taxon>Clostridia</taxon>
        <taxon>Lachnospirales</taxon>
        <taxon>Lachnospiraceae</taxon>
        <taxon>Butyrivibrio</taxon>
    </lineage>
</organism>
<dbReference type="EMBL" id="FOXO01000011">
    <property type="protein sequence ID" value="SFP90279.1"/>
    <property type="molecule type" value="Genomic_DNA"/>
</dbReference>
<reference evidence="3" key="1">
    <citation type="submission" date="2016-10" db="EMBL/GenBank/DDBJ databases">
        <authorList>
            <person name="Varghese N."/>
            <person name="Submissions S."/>
        </authorList>
    </citation>
    <scope>NUCLEOTIDE SEQUENCE [LARGE SCALE GENOMIC DNA]</scope>
    <source>
        <strain evidence="3">P18</strain>
    </source>
</reference>
<name>A0A1I5U4V6_9FIRM</name>
<keyword evidence="3" id="KW-1185">Reference proteome</keyword>
<dbReference type="Proteomes" id="UP000182624">
    <property type="component" value="Unassembled WGS sequence"/>
</dbReference>
<dbReference type="OrthoDB" id="2003496at2"/>
<gene>
    <name evidence="2" type="ORF">SAMN04487928_11166</name>
</gene>
<evidence type="ECO:0000313" key="3">
    <source>
        <dbReference type="Proteomes" id="UP000182624"/>
    </source>
</evidence>
<evidence type="ECO:0000256" key="1">
    <source>
        <dbReference type="SAM" id="SignalP"/>
    </source>
</evidence>
<evidence type="ECO:0000313" key="2">
    <source>
        <dbReference type="EMBL" id="SFP90279.1"/>
    </source>
</evidence>